<dbReference type="Gene3D" id="2.60.40.790">
    <property type="match status" value="1"/>
</dbReference>
<dbReference type="EMBL" id="JACTNZ010000006">
    <property type="protein sequence ID" value="KAG5542721.1"/>
    <property type="molecule type" value="Genomic_DNA"/>
</dbReference>
<evidence type="ECO:0000313" key="3">
    <source>
        <dbReference type="EMBL" id="KAG5542721.1"/>
    </source>
</evidence>
<comment type="caution">
    <text evidence="3">The sequence shown here is derived from an EMBL/GenBank/DDBJ whole genome shotgun (WGS) entry which is preliminary data.</text>
</comment>
<dbReference type="PANTHER" id="PTHR34661:SF2">
    <property type="entry name" value="SHSP DOMAIN-CONTAINING PROTEIN"/>
    <property type="match status" value="1"/>
</dbReference>
<evidence type="ECO:0000259" key="2">
    <source>
        <dbReference type="PROSITE" id="PS01031"/>
    </source>
</evidence>
<feature type="domain" description="SHSP" evidence="2">
    <location>
        <begin position="140"/>
        <end position="252"/>
    </location>
</feature>
<protein>
    <recommendedName>
        <fullName evidence="2">SHSP domain-containing protein</fullName>
    </recommendedName>
</protein>
<evidence type="ECO:0000313" key="4">
    <source>
        <dbReference type="Proteomes" id="UP000823749"/>
    </source>
</evidence>
<accession>A0AAV6JNA7</accession>
<name>A0AAV6JNA7_9ERIC</name>
<dbReference type="GO" id="GO:0005634">
    <property type="term" value="C:nucleus"/>
    <property type="evidence" value="ECO:0007669"/>
    <property type="project" value="TreeGrafter"/>
</dbReference>
<gene>
    <name evidence="3" type="ORF">RHGRI_015737</name>
</gene>
<dbReference type="CDD" id="cd00298">
    <property type="entry name" value="ACD_sHsps_p23-like"/>
    <property type="match status" value="1"/>
</dbReference>
<dbReference type="AlphaFoldDB" id="A0AAV6JNA7"/>
<dbReference type="PANTHER" id="PTHR34661">
    <property type="entry name" value="INCREASED DNA METHYLATION 3"/>
    <property type="match status" value="1"/>
</dbReference>
<reference evidence="3 4" key="1">
    <citation type="submission" date="2020-08" db="EMBL/GenBank/DDBJ databases">
        <title>Plant Genome Project.</title>
        <authorList>
            <person name="Zhang R.-G."/>
        </authorList>
    </citation>
    <scope>NUCLEOTIDE SEQUENCE [LARGE SCALE GENOMIC DNA]</scope>
    <source>
        <strain evidence="3">WSP0</strain>
        <tissue evidence="3">Leaf</tissue>
    </source>
</reference>
<dbReference type="InterPro" id="IPR008978">
    <property type="entry name" value="HSP20-like_chaperone"/>
</dbReference>
<comment type="similarity">
    <text evidence="1">Belongs to the small heat shock protein (HSP20) family.</text>
</comment>
<sequence length="252" mass="28287">MHNYCFAHIVLNPSHDIYFCKSGAISNDNNLRQPHIVHIIAKMRYLALPTTLINGKQLWGRPRRLILSINIRLEPKGFILGAKISFIITIRVYVYSMPKAFGQYLWKRVENQMLVYRSHSLKIDMEHQAEKPAAVLTGTAKAGRVGPPLGTVDIGQSESAYIFRVALPGVHRHDSNLRCNVQADGRVNIDGLVRDSALLNDMSCYEMKVEQLCPRGPFSVAFNLPGPVDPRLCSLNFRPDGILEVVVKAKRG</sequence>
<dbReference type="InterPro" id="IPR002068">
    <property type="entry name" value="A-crystallin/Hsp20_dom"/>
</dbReference>
<dbReference type="PROSITE" id="PS01031">
    <property type="entry name" value="SHSP"/>
    <property type="match status" value="1"/>
</dbReference>
<dbReference type="InterPro" id="IPR039321">
    <property type="entry name" value="IDM2/3-like"/>
</dbReference>
<evidence type="ECO:0000256" key="1">
    <source>
        <dbReference type="PROSITE-ProRule" id="PRU00285"/>
    </source>
</evidence>
<proteinExistence type="inferred from homology"/>
<organism evidence="3 4">
    <name type="scientific">Rhododendron griersonianum</name>
    <dbReference type="NCBI Taxonomy" id="479676"/>
    <lineage>
        <taxon>Eukaryota</taxon>
        <taxon>Viridiplantae</taxon>
        <taxon>Streptophyta</taxon>
        <taxon>Embryophyta</taxon>
        <taxon>Tracheophyta</taxon>
        <taxon>Spermatophyta</taxon>
        <taxon>Magnoliopsida</taxon>
        <taxon>eudicotyledons</taxon>
        <taxon>Gunneridae</taxon>
        <taxon>Pentapetalae</taxon>
        <taxon>asterids</taxon>
        <taxon>Ericales</taxon>
        <taxon>Ericaceae</taxon>
        <taxon>Ericoideae</taxon>
        <taxon>Rhodoreae</taxon>
        <taxon>Rhododendron</taxon>
    </lineage>
</organism>
<keyword evidence="4" id="KW-1185">Reference proteome</keyword>
<dbReference type="Proteomes" id="UP000823749">
    <property type="component" value="Chromosome 6"/>
</dbReference>